<accession>A0A2I0IZW3</accession>
<dbReference type="GO" id="GO:0005819">
    <property type="term" value="C:spindle"/>
    <property type="evidence" value="ECO:0007669"/>
    <property type="project" value="InterPro"/>
</dbReference>
<dbReference type="Pfam" id="PF12214">
    <property type="entry name" value="TPX2_importin"/>
    <property type="match status" value="1"/>
</dbReference>
<dbReference type="GeneID" id="116204717"/>
<dbReference type="GO" id="GO:0090307">
    <property type="term" value="P:mitotic spindle assembly"/>
    <property type="evidence" value="ECO:0007669"/>
    <property type="project" value="TreeGrafter"/>
</dbReference>
<dbReference type="GO" id="GO:0008017">
    <property type="term" value="F:microtubule binding"/>
    <property type="evidence" value="ECO:0007669"/>
    <property type="project" value="TreeGrafter"/>
</dbReference>
<dbReference type="InterPro" id="IPR027330">
    <property type="entry name" value="TPX2_central_dom"/>
</dbReference>
<dbReference type="GO" id="GO:0030295">
    <property type="term" value="F:protein kinase activator activity"/>
    <property type="evidence" value="ECO:0007669"/>
    <property type="project" value="TreeGrafter"/>
</dbReference>
<dbReference type="PANTHER" id="PTHR14326:SF15">
    <property type="entry name" value="OS06G0130200 PROTEIN"/>
    <property type="match status" value="1"/>
</dbReference>
<dbReference type="OrthoDB" id="1684416at2759"/>
<gene>
    <name evidence="1" type="ORF">CRG98_030132</name>
</gene>
<evidence type="ECO:0000313" key="1">
    <source>
        <dbReference type="EMBL" id="PKI49515.1"/>
    </source>
</evidence>
<dbReference type="GO" id="GO:0005880">
    <property type="term" value="C:nuclear microtubule"/>
    <property type="evidence" value="ECO:0007669"/>
    <property type="project" value="TreeGrafter"/>
</dbReference>
<dbReference type="EMBL" id="PGOL01002237">
    <property type="protein sequence ID" value="PKI49515.1"/>
    <property type="molecule type" value="Genomic_DNA"/>
</dbReference>
<protein>
    <submittedName>
        <fullName evidence="1">Uncharacterized protein</fullName>
    </submittedName>
</protein>
<comment type="caution">
    <text evidence="1">The sequence shown here is derived from an EMBL/GenBank/DDBJ whole genome shotgun (WGS) entry which is preliminary data.</text>
</comment>
<sequence length="520" mass="58952">MEEDEDMEVEEVYLVHEVDLDYEYDAPRYFDFTREESPAEARQVERWFESAKCYPPSPFAAKLLQRDDLLLENDDKISPHCEDVEFAAMVSDSESDRVWAVHQAIQASMKGEVKDCRGAQGRIFGIMQNEGVPEVPNRPTELSKGSRFCNQILSEILKTKAKNAAKSRSSTLMKPTASMLAKHNQPSQVTSSRFNMLPGQLNQRITSISGTERQAAKRQKLEGGHLFKVVEEKQPLSLVHKAPKKDTLFEKTPHQKLRITIPREPDLETAQRAQRTRLKTSSEMEESVVNVRRFKARPLNRKILEAPQLPLSQKSTPRMPEFQLFHLKTSERAMQHTPASLSSSLYCNESDKELHKDGRFSVAENGNKAAGRISASATLRQDGSQFFNFKAHPLNKKILSSKGDMGVFRNTKRGTTVPIEFKFHMEKRTEHDLSAELFSKLSLKSELQPSNQPMKSPRPPCSRVKGSKENRFSSVPHKHEVAHSIKEKLPPYGRKQFNHGIHEAGGAVGPNLGMRSLDIR</sequence>
<organism evidence="1 2">
    <name type="scientific">Punica granatum</name>
    <name type="common">Pomegranate</name>
    <dbReference type="NCBI Taxonomy" id="22663"/>
    <lineage>
        <taxon>Eukaryota</taxon>
        <taxon>Viridiplantae</taxon>
        <taxon>Streptophyta</taxon>
        <taxon>Embryophyta</taxon>
        <taxon>Tracheophyta</taxon>
        <taxon>Spermatophyta</taxon>
        <taxon>Magnoliopsida</taxon>
        <taxon>eudicotyledons</taxon>
        <taxon>Gunneridae</taxon>
        <taxon>Pentapetalae</taxon>
        <taxon>rosids</taxon>
        <taxon>malvids</taxon>
        <taxon>Myrtales</taxon>
        <taxon>Lythraceae</taxon>
        <taxon>Punica</taxon>
    </lineage>
</organism>
<dbReference type="GO" id="GO:0060236">
    <property type="term" value="P:regulation of mitotic spindle organization"/>
    <property type="evidence" value="ECO:0007669"/>
    <property type="project" value="InterPro"/>
</dbReference>
<dbReference type="PANTHER" id="PTHR14326">
    <property type="entry name" value="TARGETING PROTEIN FOR XKLP2"/>
    <property type="match status" value="1"/>
</dbReference>
<dbReference type="STRING" id="22663.A0A2I0IZW3"/>
<dbReference type="Proteomes" id="UP000233551">
    <property type="component" value="Unassembled WGS sequence"/>
</dbReference>
<proteinExistence type="predicted"/>
<evidence type="ECO:0000313" key="2">
    <source>
        <dbReference type="Proteomes" id="UP000233551"/>
    </source>
</evidence>
<dbReference type="InterPro" id="IPR009675">
    <property type="entry name" value="TPX2_fam"/>
</dbReference>
<reference evidence="1 2" key="1">
    <citation type="submission" date="2017-11" db="EMBL/GenBank/DDBJ databases">
        <title>De-novo sequencing of pomegranate (Punica granatum L.) genome.</title>
        <authorList>
            <person name="Akparov Z."/>
            <person name="Amiraslanov A."/>
            <person name="Hajiyeva S."/>
            <person name="Abbasov M."/>
            <person name="Kaur K."/>
            <person name="Hamwieh A."/>
            <person name="Solovyev V."/>
            <person name="Salamov A."/>
            <person name="Braich B."/>
            <person name="Kosarev P."/>
            <person name="Mahmoud A."/>
            <person name="Hajiyev E."/>
            <person name="Babayeva S."/>
            <person name="Izzatullayeva V."/>
            <person name="Mammadov A."/>
            <person name="Mammadov A."/>
            <person name="Sharifova S."/>
            <person name="Ojaghi J."/>
            <person name="Eynullazada K."/>
            <person name="Bayramov B."/>
            <person name="Abdulazimova A."/>
            <person name="Shahmuradov I."/>
        </authorList>
    </citation>
    <scope>NUCLEOTIDE SEQUENCE [LARGE SCALE GENOMIC DNA]</scope>
    <source>
        <strain evidence="2">cv. AG2017</strain>
        <tissue evidence="1">Leaf</tissue>
    </source>
</reference>
<dbReference type="AlphaFoldDB" id="A0A2I0IZW3"/>
<name>A0A2I0IZW3_PUNGR</name>
<keyword evidence="2" id="KW-1185">Reference proteome</keyword>